<sequence>MLFRLKKHLCFLFLCVITYNLQAQAPTDCVDAVTVCGNSEINLNVNGIGTQELNGLNNCGSYENNSLWLKVTLVTDGTLGFILTPQSTNIREDYDFFVFGPNAVCGNLSPAIRCSTTNPQAANQGNNLTGMIDTATNATSGGPGELGDSFVEWLTVTAGDTYFIVIDRPVGNSPFNLEWIGTAEFASPPVNEASNSGDTTALNLEKCDVVAPNTDGRTTFDLSLNTNQITGSQTNVSVTYFRSESDANINVGEIIGLFTNTTNPQEVYAKITDNATGCFEIIPFDLTVNPGPDFNVPTDYNLCDNTDDGDAANGRIVFNLDSKNNEILNGQNASEFNVSYHKDLLDAEVKADPFPNAYYNDTAFQEVIFVRIESISNPTCYSTTQLTLNVLPLPEAFNASQTQCSDDAFGVFNLNNSFETLTGNTPNRSVKFYRNLVDAQSETNDITNFTNFENTSNPQIIIAQVINTTTGCSSFSELTLNVSNTLVSNSVITTCDDDGTEDGLHAFNLSDVEGEILNGLPANLNVTYYEFLEDAYAQENPIDANFTNNIPNSQTVYARVDNANDCFGIAEIELIVNPLPSIPEDDFLYYCLNSFPATITIDAGTTSSNYDFSWSTGETTSTININTTGTFTVTVTDRVTNCSKQRNIIVEPSNIATIESFEIVDASDANTVTIIVSGEGEYEFALFNANGTIYANYQSSNQFTNVRPGIYSVSVRDIKNNCGLVDDMVSVIGFPKFFTPNGDGDNDTWNIQGVSALFQPNTRILIYNRFGKLLKELSPLGSGWNGTYNGQVLPNDDYWFSVQLQDGRIFKSHFTLKR</sequence>
<protein>
    <submittedName>
        <fullName evidence="2">T9SS type B sorting domain-containing protein</fullName>
    </submittedName>
</protein>
<proteinExistence type="predicted"/>
<dbReference type="EMBL" id="VSKK01000001">
    <property type="protein sequence ID" value="TYB79942.1"/>
    <property type="molecule type" value="Genomic_DNA"/>
</dbReference>
<evidence type="ECO:0000313" key="2">
    <source>
        <dbReference type="EMBL" id="TYB79942.1"/>
    </source>
</evidence>
<keyword evidence="3" id="KW-1185">Reference proteome</keyword>
<comment type="caution">
    <text evidence="2">The sequence shown here is derived from an EMBL/GenBank/DDBJ whole genome shotgun (WGS) entry which is preliminary data.</text>
</comment>
<dbReference type="OrthoDB" id="9813840at2"/>
<accession>A0A5D0REK5</accession>
<dbReference type="Pfam" id="PF13585">
    <property type="entry name" value="CHU_C"/>
    <property type="match status" value="1"/>
</dbReference>
<keyword evidence="1" id="KW-0732">Signal</keyword>
<evidence type="ECO:0000313" key="3">
    <source>
        <dbReference type="Proteomes" id="UP000323720"/>
    </source>
</evidence>
<dbReference type="InterPro" id="IPR026341">
    <property type="entry name" value="T9SS_type_B"/>
</dbReference>
<evidence type="ECO:0000256" key="1">
    <source>
        <dbReference type="SAM" id="SignalP"/>
    </source>
</evidence>
<feature type="signal peptide" evidence="1">
    <location>
        <begin position="1"/>
        <end position="25"/>
    </location>
</feature>
<reference evidence="2 3" key="1">
    <citation type="submission" date="2019-08" db="EMBL/GenBank/DDBJ databases">
        <title>Genomes of Antarctic Bizionia species.</title>
        <authorList>
            <person name="Bowman J.P."/>
        </authorList>
    </citation>
    <scope>NUCLEOTIDE SEQUENCE [LARGE SCALE GENOMIC DNA]</scope>
    <source>
        <strain evidence="2 3">ADA-4</strain>
    </source>
</reference>
<feature type="chain" id="PRO_5022696225" evidence="1">
    <location>
        <begin position="26"/>
        <end position="818"/>
    </location>
</feature>
<organism evidence="2 3">
    <name type="scientific">Bizionia myxarmorum</name>
    <dbReference type="NCBI Taxonomy" id="291186"/>
    <lineage>
        <taxon>Bacteria</taxon>
        <taxon>Pseudomonadati</taxon>
        <taxon>Bacteroidota</taxon>
        <taxon>Flavobacteriia</taxon>
        <taxon>Flavobacteriales</taxon>
        <taxon>Flavobacteriaceae</taxon>
        <taxon>Bizionia</taxon>
    </lineage>
</organism>
<dbReference type="Proteomes" id="UP000323720">
    <property type="component" value="Unassembled WGS sequence"/>
</dbReference>
<dbReference type="AlphaFoldDB" id="A0A5D0REK5"/>
<dbReference type="NCBIfam" id="TIGR04131">
    <property type="entry name" value="Bac_Flav_CTERM"/>
    <property type="match status" value="1"/>
</dbReference>
<name>A0A5D0REK5_9FLAO</name>
<gene>
    <name evidence="2" type="ORF">ES674_07355</name>
</gene>